<name>A0A7C3SJN2_9BACT</name>
<dbReference type="AlphaFoldDB" id="A0A7C3SJN2"/>
<reference evidence="2" key="1">
    <citation type="journal article" date="2020" name="mSystems">
        <title>Genome- and Community-Level Interaction Insights into Carbon Utilization and Element Cycling Functions of Hydrothermarchaeota in Hydrothermal Sediment.</title>
        <authorList>
            <person name="Zhou Z."/>
            <person name="Liu Y."/>
            <person name="Xu W."/>
            <person name="Pan J."/>
            <person name="Luo Z.H."/>
            <person name="Li M."/>
        </authorList>
    </citation>
    <scope>NUCLEOTIDE SEQUENCE [LARGE SCALE GENOMIC DNA]</scope>
    <source>
        <strain evidence="2">SpSt-776</strain>
    </source>
</reference>
<keyword evidence="1" id="KW-0812">Transmembrane</keyword>
<protein>
    <submittedName>
        <fullName evidence="2">Uncharacterized protein</fullName>
    </submittedName>
</protein>
<comment type="caution">
    <text evidence="2">The sequence shown here is derived from an EMBL/GenBank/DDBJ whole genome shotgun (WGS) entry which is preliminary data.</text>
</comment>
<evidence type="ECO:0000313" key="2">
    <source>
        <dbReference type="EMBL" id="HGB15383.1"/>
    </source>
</evidence>
<keyword evidence="1" id="KW-0472">Membrane</keyword>
<sequence>MPMLKVLLSAAGFLLFILLCSEEFRKYLLHYWRRALASSRGKYWAYPVAAALALAAAGLMLFALWSLVTATFSYD</sequence>
<keyword evidence="1" id="KW-1133">Transmembrane helix</keyword>
<accession>A0A7C3SJN2</accession>
<organism evidence="2">
    <name type="scientific">Desulfobacca acetoxidans</name>
    <dbReference type="NCBI Taxonomy" id="60893"/>
    <lineage>
        <taxon>Bacteria</taxon>
        <taxon>Pseudomonadati</taxon>
        <taxon>Thermodesulfobacteriota</taxon>
        <taxon>Desulfobaccia</taxon>
        <taxon>Desulfobaccales</taxon>
        <taxon>Desulfobaccaceae</taxon>
        <taxon>Desulfobacca</taxon>
    </lineage>
</organism>
<feature type="transmembrane region" description="Helical" evidence="1">
    <location>
        <begin position="44"/>
        <end position="68"/>
    </location>
</feature>
<evidence type="ECO:0000256" key="1">
    <source>
        <dbReference type="SAM" id="Phobius"/>
    </source>
</evidence>
<gene>
    <name evidence="2" type="ORF">ENV62_09130</name>
</gene>
<proteinExistence type="predicted"/>
<dbReference type="EMBL" id="DTHB01000053">
    <property type="protein sequence ID" value="HGB15383.1"/>
    <property type="molecule type" value="Genomic_DNA"/>
</dbReference>